<dbReference type="Proteomes" id="UP000717752">
    <property type="component" value="Unassembled WGS sequence"/>
</dbReference>
<comment type="caution">
    <text evidence="2">The sequence shown here is derived from an EMBL/GenBank/DDBJ whole genome shotgun (WGS) entry which is preliminary data.</text>
</comment>
<organism evidence="2 3">
    <name type="scientific">Rhizobium mesosinicum</name>
    <dbReference type="NCBI Taxonomy" id="335017"/>
    <lineage>
        <taxon>Bacteria</taxon>
        <taxon>Pseudomonadati</taxon>
        <taxon>Pseudomonadota</taxon>
        <taxon>Alphaproteobacteria</taxon>
        <taxon>Hyphomicrobiales</taxon>
        <taxon>Rhizobiaceae</taxon>
        <taxon>Rhizobium/Agrobacterium group</taxon>
        <taxon>Rhizobium</taxon>
    </lineage>
</organism>
<sequence length="184" mass="20571">MSSDTFLVDTNILSNCQKKSPDHQLTDWLAQQEQIAIPYPVIVEIEQGIGHLYLRNPVRAQLLRSWFDGLLDTEFLFPEMTPAVARLQAALFSCRPLKHLWFVGPDSDKRPGNDLAIAAVAIAHHLPIATCDTWDFGKIAAFFPLPGVYNPVTDEWVVKQSMEHRPMSNALTASGPSTIRFKAS</sequence>
<evidence type="ECO:0000259" key="1">
    <source>
        <dbReference type="Pfam" id="PF01850"/>
    </source>
</evidence>
<dbReference type="InterPro" id="IPR029060">
    <property type="entry name" value="PIN-like_dom_sf"/>
</dbReference>
<evidence type="ECO:0000313" key="3">
    <source>
        <dbReference type="Proteomes" id="UP000717752"/>
    </source>
</evidence>
<keyword evidence="3" id="KW-1185">Reference proteome</keyword>
<accession>A0ABS7GMZ1</accession>
<reference evidence="2 3" key="1">
    <citation type="journal article" date="2021" name="MBio">
        <title>Poor Competitiveness of Bradyrhizobium in Pigeon Pea Root Colonization in Indian Soils.</title>
        <authorList>
            <person name="Chalasani D."/>
            <person name="Basu A."/>
            <person name="Pullabhotla S.V.S.R.N."/>
            <person name="Jorrin B."/>
            <person name="Neal A.L."/>
            <person name="Poole P.S."/>
            <person name="Podile A.R."/>
            <person name="Tkacz A."/>
        </authorList>
    </citation>
    <scope>NUCLEOTIDE SEQUENCE [LARGE SCALE GENOMIC DNA]</scope>
    <source>
        <strain evidence="2 3">HU56</strain>
    </source>
</reference>
<name>A0ABS7GMZ1_9HYPH</name>
<evidence type="ECO:0000313" key="2">
    <source>
        <dbReference type="EMBL" id="MBW9051152.1"/>
    </source>
</evidence>
<dbReference type="InterPro" id="IPR002716">
    <property type="entry name" value="PIN_dom"/>
</dbReference>
<feature type="domain" description="PIN" evidence="1">
    <location>
        <begin position="7"/>
        <end position="133"/>
    </location>
</feature>
<dbReference type="SUPFAM" id="SSF88723">
    <property type="entry name" value="PIN domain-like"/>
    <property type="match status" value="1"/>
</dbReference>
<dbReference type="RefSeq" id="WP_220332688.1">
    <property type="nucleotide sequence ID" value="NZ_JAEUAK010000001.1"/>
</dbReference>
<protein>
    <submittedName>
        <fullName evidence="2">PIN domain-containing protein</fullName>
    </submittedName>
</protein>
<dbReference type="Pfam" id="PF01850">
    <property type="entry name" value="PIN"/>
    <property type="match status" value="1"/>
</dbReference>
<dbReference type="EMBL" id="JAEUAK010000001">
    <property type="protein sequence ID" value="MBW9051152.1"/>
    <property type="molecule type" value="Genomic_DNA"/>
</dbReference>
<proteinExistence type="predicted"/>
<gene>
    <name evidence="2" type="ORF">JNB85_01850</name>
</gene>
<dbReference type="Gene3D" id="3.40.50.1010">
    <property type="entry name" value="5'-nuclease"/>
    <property type="match status" value="1"/>
</dbReference>